<dbReference type="EMBL" id="JADDUM010000149">
    <property type="protein sequence ID" value="MBE8592776.1"/>
    <property type="molecule type" value="Genomic_DNA"/>
</dbReference>
<accession>A0ABR9SWE2</accession>
<name>A0ABR9SWE2_9PSED</name>
<evidence type="ECO:0000313" key="2">
    <source>
        <dbReference type="EMBL" id="MBE8592776.1"/>
    </source>
</evidence>
<gene>
    <name evidence="2" type="ORF">IQK56_18650</name>
</gene>
<feature type="transmembrane region" description="Helical" evidence="1">
    <location>
        <begin position="58"/>
        <end position="77"/>
    </location>
</feature>
<proteinExistence type="predicted"/>
<organism evidence="2 3">
    <name type="scientific">Pseudomonas cyclaminis</name>
    <dbReference type="NCBI Taxonomy" id="2781239"/>
    <lineage>
        <taxon>Bacteria</taxon>
        <taxon>Pseudomonadati</taxon>
        <taxon>Pseudomonadota</taxon>
        <taxon>Gammaproteobacteria</taxon>
        <taxon>Pseudomonadales</taxon>
        <taxon>Pseudomonadaceae</taxon>
        <taxon>Pseudomonas</taxon>
    </lineage>
</organism>
<evidence type="ECO:0000313" key="3">
    <source>
        <dbReference type="Proteomes" id="UP000613075"/>
    </source>
</evidence>
<evidence type="ECO:0000256" key="1">
    <source>
        <dbReference type="SAM" id="Phobius"/>
    </source>
</evidence>
<reference evidence="2 3" key="1">
    <citation type="submission" date="2020-10" db="EMBL/GenBank/DDBJ databases">
        <title>The draft genomes of Cyclamen pathogen Pseudomonas sp.</title>
        <authorList>
            <person name="Fujikawa T."/>
            <person name="Sawada H."/>
        </authorList>
    </citation>
    <scope>NUCLEOTIDE SEQUENCE [LARGE SCALE GENOMIC DNA]</scope>
    <source>
        <strain evidence="2 3">MAFF 301449</strain>
    </source>
</reference>
<feature type="non-terminal residue" evidence="2">
    <location>
        <position position="291"/>
    </location>
</feature>
<protein>
    <submittedName>
        <fullName evidence="2">Uncharacterized protein</fullName>
    </submittedName>
</protein>
<comment type="caution">
    <text evidence="2">The sequence shown here is derived from an EMBL/GenBank/DDBJ whole genome shotgun (WGS) entry which is preliminary data.</text>
</comment>
<dbReference type="Proteomes" id="UP000613075">
    <property type="component" value="Unassembled WGS sequence"/>
</dbReference>
<sequence length="291" mass="31917">NSSKTLDQYREGRLKQERDTRDRAVLSVFSPLSSLFNSLYELLLTARRYHRFGDARDAVAVAFGTIYLVVEIFSTVMPGPKKVAALARSGMRSMSAGLKKIHVSNLSAYGRVVLSPPSLSTVSRLKVLERFSVKGVPEGAVALKGPGETGIYVRDGERFIVDGSHHTPIYRRDGENGFRLKNKDVPGQDELILNIYEPKDVLLGADAPVAGPSSGALNPWRAPVPQVDWRPPITRTATESRILQSSTTASHWLDWRTAPPAGQPLTPIGTEVFRIAEDSQGFSKNVLRVAP</sequence>
<keyword evidence="1" id="KW-1133">Transmembrane helix</keyword>
<feature type="non-terminal residue" evidence="2">
    <location>
        <position position="1"/>
    </location>
</feature>
<keyword evidence="1" id="KW-0472">Membrane</keyword>
<keyword evidence="1" id="KW-0812">Transmembrane</keyword>
<keyword evidence="3" id="KW-1185">Reference proteome</keyword>